<sequence length="39" mass="4313">MMAYNNAGQQPSPRTINLNINGQIREVEIPNVVSKKASE</sequence>
<evidence type="ECO:0000313" key="1">
    <source>
        <dbReference type="EMBL" id="CDW41529.1"/>
    </source>
</evidence>
<dbReference type="AlphaFoldDB" id="A0A0K2UTD2"/>
<protein>
    <submittedName>
        <fullName evidence="1">Uncharacterized protein</fullName>
    </submittedName>
</protein>
<organism evidence="1">
    <name type="scientific">Lepeophtheirus salmonis</name>
    <name type="common">Salmon louse</name>
    <name type="synonym">Caligus salmonis</name>
    <dbReference type="NCBI Taxonomy" id="72036"/>
    <lineage>
        <taxon>Eukaryota</taxon>
        <taxon>Metazoa</taxon>
        <taxon>Ecdysozoa</taxon>
        <taxon>Arthropoda</taxon>
        <taxon>Crustacea</taxon>
        <taxon>Multicrustacea</taxon>
        <taxon>Hexanauplia</taxon>
        <taxon>Copepoda</taxon>
        <taxon>Siphonostomatoida</taxon>
        <taxon>Caligidae</taxon>
        <taxon>Lepeophtheirus</taxon>
    </lineage>
</organism>
<proteinExistence type="predicted"/>
<reference evidence="1" key="1">
    <citation type="submission" date="2014-05" db="EMBL/GenBank/DDBJ databases">
        <authorList>
            <person name="Chronopoulou M."/>
        </authorList>
    </citation>
    <scope>NUCLEOTIDE SEQUENCE</scope>
    <source>
        <tissue evidence="1">Whole organism</tissue>
    </source>
</reference>
<name>A0A0K2UTD2_LEPSM</name>
<dbReference type="EMBL" id="HACA01024168">
    <property type="protein sequence ID" value="CDW41529.1"/>
    <property type="molecule type" value="Transcribed_RNA"/>
</dbReference>
<dbReference type="OrthoDB" id="377733at2759"/>
<accession>A0A0K2UTD2</accession>